<organism evidence="8 9">
    <name type="scientific">Candidatus Magasanikbacteria bacterium GW2011_GWA2_42_32</name>
    <dbReference type="NCBI Taxonomy" id="1619039"/>
    <lineage>
        <taxon>Bacteria</taxon>
        <taxon>Candidatus Magasanikiibacteriota</taxon>
    </lineage>
</organism>
<comment type="caution">
    <text evidence="8">The sequence shown here is derived from an EMBL/GenBank/DDBJ whole genome shotgun (WGS) entry which is preliminary data.</text>
</comment>
<evidence type="ECO:0000256" key="2">
    <source>
        <dbReference type="ARBA" id="ARBA00022475"/>
    </source>
</evidence>
<evidence type="ECO:0000313" key="9">
    <source>
        <dbReference type="Proteomes" id="UP000034837"/>
    </source>
</evidence>
<evidence type="ECO:0000313" key="8">
    <source>
        <dbReference type="EMBL" id="KKS57567.1"/>
    </source>
</evidence>
<feature type="transmembrane region" description="Helical" evidence="6">
    <location>
        <begin position="12"/>
        <end position="31"/>
    </location>
</feature>
<dbReference type="InterPro" id="IPR032816">
    <property type="entry name" value="VTT_dom"/>
</dbReference>
<feature type="transmembrane region" description="Helical" evidence="6">
    <location>
        <begin position="61"/>
        <end position="83"/>
    </location>
</feature>
<feature type="transmembrane region" description="Helical" evidence="6">
    <location>
        <begin position="176"/>
        <end position="196"/>
    </location>
</feature>
<feature type="domain" description="VTT" evidence="7">
    <location>
        <begin position="38"/>
        <end position="163"/>
    </location>
</feature>
<comment type="subcellular location">
    <subcellularLocation>
        <location evidence="1">Cell membrane</location>
        <topology evidence="1">Multi-pass membrane protein</topology>
    </subcellularLocation>
</comment>
<dbReference type="GO" id="GO:0005886">
    <property type="term" value="C:plasma membrane"/>
    <property type="evidence" value="ECO:0007669"/>
    <property type="project" value="UniProtKB-SubCell"/>
</dbReference>
<evidence type="ECO:0000256" key="6">
    <source>
        <dbReference type="SAM" id="Phobius"/>
    </source>
</evidence>
<protein>
    <recommendedName>
        <fullName evidence="7">VTT domain-containing protein</fullName>
    </recommendedName>
</protein>
<reference evidence="8 9" key="1">
    <citation type="journal article" date="2015" name="Nature">
        <title>rRNA introns, odd ribosomes, and small enigmatic genomes across a large radiation of phyla.</title>
        <authorList>
            <person name="Brown C.T."/>
            <person name="Hug L.A."/>
            <person name="Thomas B.C."/>
            <person name="Sharon I."/>
            <person name="Castelle C.J."/>
            <person name="Singh A."/>
            <person name="Wilkins M.J."/>
            <person name="Williams K.H."/>
            <person name="Banfield J.F."/>
        </authorList>
    </citation>
    <scope>NUCLEOTIDE SEQUENCE [LARGE SCALE GENOMIC DNA]</scope>
</reference>
<dbReference type="Proteomes" id="UP000034837">
    <property type="component" value="Unassembled WGS sequence"/>
</dbReference>
<accession>A0A0G1A942</accession>
<evidence type="ECO:0000256" key="1">
    <source>
        <dbReference type="ARBA" id="ARBA00004651"/>
    </source>
</evidence>
<dbReference type="AlphaFoldDB" id="A0A0G1A942"/>
<keyword evidence="3 6" id="KW-0812">Transmembrane</keyword>
<keyword evidence="4 6" id="KW-1133">Transmembrane helix</keyword>
<dbReference type="PANTHER" id="PTHR42709:SF6">
    <property type="entry name" value="UNDECAPRENYL PHOSPHATE TRANSPORTER A"/>
    <property type="match status" value="1"/>
</dbReference>
<dbReference type="PANTHER" id="PTHR42709">
    <property type="entry name" value="ALKALINE PHOSPHATASE LIKE PROTEIN"/>
    <property type="match status" value="1"/>
</dbReference>
<evidence type="ECO:0000259" key="7">
    <source>
        <dbReference type="Pfam" id="PF09335"/>
    </source>
</evidence>
<evidence type="ECO:0000256" key="5">
    <source>
        <dbReference type="ARBA" id="ARBA00023136"/>
    </source>
</evidence>
<evidence type="ECO:0000256" key="3">
    <source>
        <dbReference type="ARBA" id="ARBA00022692"/>
    </source>
</evidence>
<dbReference type="EMBL" id="LCDO01000001">
    <property type="protein sequence ID" value="KKS57567.1"/>
    <property type="molecule type" value="Genomic_DNA"/>
</dbReference>
<keyword evidence="5 6" id="KW-0472">Membrane</keyword>
<name>A0A0G1A942_9BACT</name>
<sequence length="202" mass="23268">MITGIIEFLGRGIIFLINALGYSGIVLTMAIESACIPLPSEIIMPFAGYLVSLGRFSLWQVAFWGAVGNLLGSWLAYAVGYFGGRPFLERYGKYILMHKDDLDLADRWFRRHGQSTVFFSRLLPVIRTFISLPAGIVKMNFWKFSIFSFLGAWPWSFLLAWVGFKMGGRWQDLRVYFHRFDLLIGVFLVAGIFLFIRRHFKK</sequence>
<evidence type="ECO:0000256" key="4">
    <source>
        <dbReference type="ARBA" id="ARBA00022989"/>
    </source>
</evidence>
<keyword evidence="2" id="KW-1003">Cell membrane</keyword>
<proteinExistence type="predicted"/>
<feature type="transmembrane region" description="Helical" evidence="6">
    <location>
        <begin position="144"/>
        <end position="164"/>
    </location>
</feature>
<dbReference type="Pfam" id="PF09335">
    <property type="entry name" value="VTT_dom"/>
    <property type="match status" value="1"/>
</dbReference>
<gene>
    <name evidence="8" type="ORF">UV20_C0001G0207</name>
</gene>
<dbReference type="InterPro" id="IPR051311">
    <property type="entry name" value="DedA_domain"/>
</dbReference>